<accession>A0A7U2MXL8</accession>
<name>A0A7U2MXL8_ASPFN</name>
<feature type="region of interest" description="Disordered" evidence="1">
    <location>
        <begin position="1"/>
        <end position="38"/>
    </location>
</feature>
<evidence type="ECO:0000256" key="2">
    <source>
        <dbReference type="SAM" id="Phobius"/>
    </source>
</evidence>
<protein>
    <submittedName>
        <fullName evidence="3">Uncharacterized protein</fullName>
    </submittedName>
</protein>
<keyword evidence="4" id="KW-1185">Reference proteome</keyword>
<gene>
    <name evidence="3" type="ORF">F9C07_5808</name>
</gene>
<dbReference type="EMBL" id="CP044617">
    <property type="protein sequence ID" value="QRD91762.1"/>
    <property type="molecule type" value="Genomic_DNA"/>
</dbReference>
<evidence type="ECO:0000313" key="3">
    <source>
        <dbReference type="EMBL" id="QRD91762.1"/>
    </source>
</evidence>
<proteinExistence type="predicted"/>
<evidence type="ECO:0000313" key="4">
    <source>
        <dbReference type="Proteomes" id="UP000596276"/>
    </source>
</evidence>
<feature type="transmembrane region" description="Helical" evidence="2">
    <location>
        <begin position="38"/>
        <end position="59"/>
    </location>
</feature>
<dbReference type="AlphaFoldDB" id="A0A7U2MXL8"/>
<keyword evidence="2" id="KW-0472">Membrane</keyword>
<feature type="compositionally biased region" description="Basic residues" evidence="1">
    <location>
        <begin position="1"/>
        <end position="13"/>
    </location>
</feature>
<organism evidence="3 4">
    <name type="scientific">Aspergillus flavus (strain ATCC 200026 / FGSC A1120 / IAM 13836 / NRRL 3357 / JCM 12722 / SRRC 167)</name>
    <dbReference type="NCBI Taxonomy" id="332952"/>
    <lineage>
        <taxon>Eukaryota</taxon>
        <taxon>Fungi</taxon>
        <taxon>Dikarya</taxon>
        <taxon>Ascomycota</taxon>
        <taxon>Pezizomycotina</taxon>
        <taxon>Eurotiomycetes</taxon>
        <taxon>Eurotiomycetidae</taxon>
        <taxon>Eurotiales</taxon>
        <taxon>Aspergillaceae</taxon>
        <taxon>Aspergillus</taxon>
        <taxon>Aspergillus subgen. Circumdati</taxon>
    </lineage>
</organism>
<keyword evidence="2" id="KW-0812">Transmembrane</keyword>
<evidence type="ECO:0000256" key="1">
    <source>
        <dbReference type="SAM" id="MobiDB-lite"/>
    </source>
</evidence>
<dbReference type="VEuPathDB" id="FungiDB:F9C07_5808"/>
<sequence>MPKKNGWLGKKRREKDNGSRGGADDAEGGQTNNGLNPMASTGVLGSGFGGAAVGLTFFFPSKKLSDFTNWIRTCLDYSSFVIYYGLVKLQGDLN</sequence>
<reference evidence="4" key="1">
    <citation type="journal article" date="2021" name="G3 (Bethesda)">
        <title>Chromosome assembled and annotated genome sequence of Aspergillus flavus NRRL 3357.</title>
        <authorList>
            <person name="Skerker J.M."/>
            <person name="Pianalto K.M."/>
            <person name="Mondo S.J."/>
            <person name="Yang K."/>
            <person name="Arkin A.P."/>
            <person name="Keller N.P."/>
            <person name="Grigoriev I.V."/>
            <person name="Louise Glass N.L."/>
        </authorList>
    </citation>
    <scope>NUCLEOTIDE SEQUENCE [LARGE SCALE GENOMIC DNA]</scope>
    <source>
        <strain evidence="4">ATCC 200026 / FGSC A1120 / IAM 13836 / NRRL 3357 / JCM 12722 / SRRC 167</strain>
    </source>
</reference>
<feature type="compositionally biased region" description="Polar residues" evidence="1">
    <location>
        <begin position="29"/>
        <end position="38"/>
    </location>
</feature>
<dbReference type="Proteomes" id="UP000596276">
    <property type="component" value="Chromosome 7"/>
</dbReference>
<keyword evidence="2" id="KW-1133">Transmembrane helix</keyword>